<dbReference type="GO" id="GO:0022857">
    <property type="term" value="F:transmembrane transporter activity"/>
    <property type="evidence" value="ECO:0007669"/>
    <property type="project" value="InterPro"/>
</dbReference>
<feature type="transmembrane region" description="Helical" evidence="1">
    <location>
        <begin position="320"/>
        <end position="339"/>
    </location>
</feature>
<feature type="transmembrane region" description="Helical" evidence="1">
    <location>
        <begin position="297"/>
        <end position="314"/>
    </location>
</feature>
<dbReference type="PANTHER" id="PTHR23530">
    <property type="entry name" value="TRANSPORT PROTEIN-RELATED"/>
    <property type="match status" value="1"/>
</dbReference>
<keyword evidence="1" id="KW-0812">Transmembrane</keyword>
<feature type="transmembrane region" description="Helical" evidence="1">
    <location>
        <begin position="52"/>
        <end position="72"/>
    </location>
</feature>
<reference evidence="2" key="1">
    <citation type="submission" date="2020-10" db="EMBL/GenBank/DDBJ databases">
        <title>Sequencing the genomes of 1000 actinobacteria strains.</title>
        <authorList>
            <person name="Klenk H.-P."/>
        </authorList>
    </citation>
    <scope>NUCLEOTIDE SEQUENCE</scope>
    <source>
        <strain evidence="2">DSM 46832</strain>
    </source>
</reference>
<keyword evidence="1" id="KW-1133">Transmembrane helix</keyword>
<dbReference type="Gene3D" id="1.20.1250.20">
    <property type="entry name" value="MFS general substrate transporter like domains"/>
    <property type="match status" value="1"/>
</dbReference>
<sequence length="422" mass="43127">MLNSSPRAAASLARRLTVTFYLYAFLDDFVLLYPVYALLFTDTGLSVGEISSLFVIWSVTGLLLEVPSGVWADAVSRRLLLAGAPLLGAVGFGLWVAAPSYWVFALGFVLWGARSALQSGASEALLYEELDRLGLADRYGRIIGRASTFGLLGTLLATAVATPVFASGGYPAVGVASVLASLLCAAVGLALPEHRAGTAVAAPAGGTGDDGSESSGYLSILRAGLAEARTDGSVRRALLFLPAMAAIWGALEEYMPLLAADVVAPSAVPLLVLLVWAGTMVGGLLTPVGQRLSTGRFAATIAFAAVVLAAGALSGRAGGFVLIAVAFCALQMASLVADVRLQESITGSTRATVTSLAGLGSEVVTLGVFGGYALASVFAGHGVIFAVFAVPYLVLAFGWRRVAGTGPDRSVRQPAAPAAKVS</sequence>
<dbReference type="RefSeq" id="WP_192765009.1">
    <property type="nucleotide sequence ID" value="NZ_JADBEB010000001.1"/>
</dbReference>
<gene>
    <name evidence="2" type="ORF">H4W31_000325</name>
</gene>
<accession>A0A927LY76</accession>
<feature type="transmembrane region" description="Helical" evidence="1">
    <location>
        <begin position="234"/>
        <end position="251"/>
    </location>
</feature>
<evidence type="ECO:0000313" key="2">
    <source>
        <dbReference type="EMBL" id="MBE1484687.1"/>
    </source>
</evidence>
<evidence type="ECO:0000256" key="1">
    <source>
        <dbReference type="SAM" id="Phobius"/>
    </source>
</evidence>
<organism evidence="2 3">
    <name type="scientific">Plantactinospora soyae</name>
    <dbReference type="NCBI Taxonomy" id="1544732"/>
    <lineage>
        <taxon>Bacteria</taxon>
        <taxon>Bacillati</taxon>
        <taxon>Actinomycetota</taxon>
        <taxon>Actinomycetes</taxon>
        <taxon>Micromonosporales</taxon>
        <taxon>Micromonosporaceae</taxon>
        <taxon>Plantactinospora</taxon>
    </lineage>
</organism>
<dbReference type="InterPro" id="IPR036259">
    <property type="entry name" value="MFS_trans_sf"/>
</dbReference>
<feature type="transmembrane region" description="Helical" evidence="1">
    <location>
        <begin position="351"/>
        <end position="372"/>
    </location>
</feature>
<proteinExistence type="predicted"/>
<dbReference type="InterPro" id="IPR053160">
    <property type="entry name" value="MFS_DHA3_Transporter"/>
</dbReference>
<protein>
    <submittedName>
        <fullName evidence="2">MFS family permease</fullName>
    </submittedName>
</protein>
<feature type="transmembrane region" description="Helical" evidence="1">
    <location>
        <begin position="20"/>
        <end position="40"/>
    </location>
</feature>
<dbReference type="EMBL" id="JADBEB010000001">
    <property type="protein sequence ID" value="MBE1484687.1"/>
    <property type="molecule type" value="Genomic_DNA"/>
</dbReference>
<dbReference type="SUPFAM" id="SSF103473">
    <property type="entry name" value="MFS general substrate transporter"/>
    <property type="match status" value="1"/>
</dbReference>
<dbReference type="Proteomes" id="UP000649753">
    <property type="component" value="Unassembled WGS sequence"/>
</dbReference>
<dbReference type="AlphaFoldDB" id="A0A927LY76"/>
<name>A0A927LY76_9ACTN</name>
<feature type="transmembrane region" description="Helical" evidence="1">
    <location>
        <begin position="148"/>
        <end position="166"/>
    </location>
</feature>
<evidence type="ECO:0000313" key="3">
    <source>
        <dbReference type="Proteomes" id="UP000649753"/>
    </source>
</evidence>
<comment type="caution">
    <text evidence="2">The sequence shown here is derived from an EMBL/GenBank/DDBJ whole genome shotgun (WGS) entry which is preliminary data.</text>
</comment>
<dbReference type="Pfam" id="PF07690">
    <property type="entry name" value="MFS_1"/>
    <property type="match status" value="1"/>
</dbReference>
<keyword evidence="1" id="KW-0472">Membrane</keyword>
<feature type="transmembrane region" description="Helical" evidence="1">
    <location>
        <begin position="172"/>
        <end position="191"/>
    </location>
</feature>
<dbReference type="InterPro" id="IPR011701">
    <property type="entry name" value="MFS"/>
</dbReference>
<keyword evidence="3" id="KW-1185">Reference proteome</keyword>
<feature type="transmembrane region" description="Helical" evidence="1">
    <location>
        <begin position="378"/>
        <end position="399"/>
    </location>
</feature>
<dbReference type="PANTHER" id="PTHR23530:SF1">
    <property type="entry name" value="PERMEASE, MAJOR FACILITATOR SUPERFAMILY-RELATED"/>
    <property type="match status" value="1"/>
</dbReference>
<feature type="transmembrane region" description="Helical" evidence="1">
    <location>
        <begin position="263"/>
        <end position="285"/>
    </location>
</feature>